<dbReference type="Proteomes" id="UP001595923">
    <property type="component" value="Unassembled WGS sequence"/>
</dbReference>
<name>A0ABV9DRR8_9ACTN</name>
<dbReference type="CDD" id="cd07808">
    <property type="entry name" value="ASKHA_NBD_FGGY_EcXK-like"/>
    <property type="match status" value="1"/>
</dbReference>
<feature type="domain" description="Carbohydrate kinase FGGY C-terminal" evidence="6">
    <location>
        <begin position="301"/>
        <end position="437"/>
    </location>
</feature>
<evidence type="ECO:0000313" key="8">
    <source>
        <dbReference type="Proteomes" id="UP001595923"/>
    </source>
</evidence>
<keyword evidence="3 7" id="KW-0808">Transferase</keyword>
<evidence type="ECO:0000256" key="1">
    <source>
        <dbReference type="ARBA" id="ARBA00009156"/>
    </source>
</evidence>
<feature type="domain" description="Carbohydrate kinase FGGY N-terminal" evidence="5">
    <location>
        <begin position="15"/>
        <end position="253"/>
    </location>
</feature>
<protein>
    <submittedName>
        <fullName evidence="7">Xylulokinase</fullName>
        <ecNumber evidence="7">2.7.1.17</ecNumber>
    </submittedName>
</protein>
<dbReference type="PIRSF" id="PIRSF000538">
    <property type="entry name" value="GlpK"/>
    <property type="match status" value="1"/>
</dbReference>
<evidence type="ECO:0000256" key="4">
    <source>
        <dbReference type="ARBA" id="ARBA00022777"/>
    </source>
</evidence>
<reference evidence="8" key="1">
    <citation type="journal article" date="2019" name="Int. J. Syst. Evol. Microbiol.">
        <title>The Global Catalogue of Microorganisms (GCM) 10K type strain sequencing project: providing services to taxonomists for standard genome sequencing and annotation.</title>
        <authorList>
            <consortium name="The Broad Institute Genomics Platform"/>
            <consortium name="The Broad Institute Genome Sequencing Center for Infectious Disease"/>
            <person name="Wu L."/>
            <person name="Ma J."/>
        </authorList>
    </citation>
    <scope>NUCLEOTIDE SEQUENCE [LARGE SCALE GENOMIC DNA]</scope>
    <source>
        <strain evidence="8">XZYJ18</strain>
    </source>
</reference>
<accession>A0ABV9DRR8</accession>
<evidence type="ECO:0000259" key="6">
    <source>
        <dbReference type="Pfam" id="PF02782"/>
    </source>
</evidence>
<keyword evidence="2" id="KW-0119">Carbohydrate metabolism</keyword>
<dbReference type="PANTHER" id="PTHR43095:SF5">
    <property type="entry name" value="XYLULOSE KINASE"/>
    <property type="match status" value="1"/>
</dbReference>
<dbReference type="InterPro" id="IPR043129">
    <property type="entry name" value="ATPase_NBD"/>
</dbReference>
<dbReference type="SUPFAM" id="SSF53067">
    <property type="entry name" value="Actin-like ATPase domain"/>
    <property type="match status" value="2"/>
</dbReference>
<dbReference type="EMBL" id="JBHSFQ010000003">
    <property type="protein sequence ID" value="MFC4561069.1"/>
    <property type="molecule type" value="Genomic_DNA"/>
</dbReference>
<dbReference type="Pfam" id="PF00370">
    <property type="entry name" value="FGGY_N"/>
    <property type="match status" value="1"/>
</dbReference>
<comment type="similarity">
    <text evidence="1">Belongs to the FGGY kinase family.</text>
</comment>
<dbReference type="GO" id="GO:0004856">
    <property type="term" value="F:D-xylulokinase activity"/>
    <property type="evidence" value="ECO:0007669"/>
    <property type="project" value="UniProtKB-EC"/>
</dbReference>
<proteinExistence type="inferred from homology"/>
<dbReference type="InterPro" id="IPR018484">
    <property type="entry name" value="FGGY_N"/>
</dbReference>
<dbReference type="Gene3D" id="3.30.420.40">
    <property type="match status" value="2"/>
</dbReference>
<keyword evidence="4" id="KW-0418">Kinase</keyword>
<sequence>MNSIPGDSPPSAPFFLGIDLGTGSVKAALLAPDGRLGSVATSGYVLSSPEASWSEIDPRLWWDAVVHAVRRCAGDQAHRVAAIGLSGQMHGVVLTGADGEPVRPAMLWPDARAVTELDRYAALGVDAHRRLANPPMPGAAGPMLAWLGEFEPPALARARWALQPKDWLRLRLTGRAATDPSDAAGTLLYDFDADDWASDIAARLGIRPDLLAPVQPSARQAGGLLPGPADALGLRPGTPVVTGAADTAAAILGTGLAPGGIQLTIGTGAQVVALTDGIGAAPDPRTNVFRTATPDGHYRLAAIVNAGLALEWAVRVFGATWDELYAAADHHGADTPSFQPHLAPERGAPGAAGSFSDLKVGHGRTDLLHAVLVGVADAIAEAVDVLAERGGTPVRTAGGGARDPRWRRMLERVLDRPLEHVAGADAASVRGAALLAAEGMGAAVPDVPSG</sequence>
<dbReference type="InterPro" id="IPR050406">
    <property type="entry name" value="FGGY_Carb_Kinase"/>
</dbReference>
<dbReference type="RefSeq" id="WP_378571691.1">
    <property type="nucleotide sequence ID" value="NZ_JBHSFQ010000003.1"/>
</dbReference>
<dbReference type="PANTHER" id="PTHR43095">
    <property type="entry name" value="SUGAR KINASE"/>
    <property type="match status" value="1"/>
</dbReference>
<comment type="caution">
    <text evidence="7">The sequence shown here is derived from an EMBL/GenBank/DDBJ whole genome shotgun (WGS) entry which is preliminary data.</text>
</comment>
<evidence type="ECO:0000259" key="5">
    <source>
        <dbReference type="Pfam" id="PF00370"/>
    </source>
</evidence>
<keyword evidence="2" id="KW-0859">Xylose metabolism</keyword>
<evidence type="ECO:0000256" key="2">
    <source>
        <dbReference type="ARBA" id="ARBA00022629"/>
    </source>
</evidence>
<dbReference type="EC" id="2.7.1.17" evidence="7"/>
<evidence type="ECO:0000313" key="7">
    <source>
        <dbReference type="EMBL" id="MFC4561069.1"/>
    </source>
</evidence>
<gene>
    <name evidence="7" type="ORF">ACFO4E_04280</name>
</gene>
<evidence type="ECO:0000256" key="3">
    <source>
        <dbReference type="ARBA" id="ARBA00022679"/>
    </source>
</evidence>
<dbReference type="InterPro" id="IPR000577">
    <property type="entry name" value="Carb_kinase_FGGY"/>
</dbReference>
<dbReference type="InterPro" id="IPR018485">
    <property type="entry name" value="FGGY_C"/>
</dbReference>
<organism evidence="7 8">
    <name type="scientific">Nocardiopsis mangrovi</name>
    <dbReference type="NCBI Taxonomy" id="1179818"/>
    <lineage>
        <taxon>Bacteria</taxon>
        <taxon>Bacillati</taxon>
        <taxon>Actinomycetota</taxon>
        <taxon>Actinomycetes</taxon>
        <taxon>Streptosporangiales</taxon>
        <taxon>Nocardiopsidaceae</taxon>
        <taxon>Nocardiopsis</taxon>
    </lineage>
</organism>
<keyword evidence="8" id="KW-1185">Reference proteome</keyword>
<dbReference type="Pfam" id="PF02782">
    <property type="entry name" value="FGGY_C"/>
    <property type="match status" value="1"/>
</dbReference>